<dbReference type="Proteomes" id="UP000051048">
    <property type="component" value="Unassembled WGS sequence"/>
</dbReference>
<protein>
    <submittedName>
        <fullName evidence="1">Uncharacterized protein</fullName>
    </submittedName>
</protein>
<organism evidence="1 2">
    <name type="scientific">Ligilactobacillus equi DSM 15833 = JCM 10991</name>
    <dbReference type="NCBI Taxonomy" id="1423740"/>
    <lineage>
        <taxon>Bacteria</taxon>
        <taxon>Bacillati</taxon>
        <taxon>Bacillota</taxon>
        <taxon>Bacilli</taxon>
        <taxon>Lactobacillales</taxon>
        <taxon>Lactobacillaceae</taxon>
        <taxon>Ligilactobacillus</taxon>
    </lineage>
</organism>
<dbReference type="AlphaFoldDB" id="A0A0R1TCW3"/>
<sequence>MSIVNKVRKAEILMGIKEKSMITNNWLQARGNIKENILLERLAKNVRGIKQSVDERKVEQLKKYTSQFKINLIVISLTRDLIFSNEDYSSLKNKTIQSSLKTNATQATNMFLAMISSLSNALAKNYLDLGHYIEDTMVAVMIVEVTMGIDPDETLIKGFAPIEKEMRGGSGA</sequence>
<evidence type="ECO:0000313" key="2">
    <source>
        <dbReference type="Proteomes" id="UP000051048"/>
    </source>
</evidence>
<proteinExistence type="predicted"/>
<accession>A0A0R1TCW3</accession>
<name>A0A0R1TCW3_9LACO</name>
<dbReference type="STRING" id="1423740.FC36_GL000868"/>
<dbReference type="PATRIC" id="fig|1423740.3.peg.921"/>
<dbReference type="EMBL" id="AZFH01000120">
    <property type="protein sequence ID" value="KRL79215.1"/>
    <property type="molecule type" value="Genomic_DNA"/>
</dbReference>
<reference evidence="1 2" key="1">
    <citation type="journal article" date="2015" name="Genome Announc.">
        <title>Expanding the biotechnology potential of lactobacilli through comparative genomics of 213 strains and associated genera.</title>
        <authorList>
            <person name="Sun Z."/>
            <person name="Harris H.M."/>
            <person name="McCann A."/>
            <person name="Guo C."/>
            <person name="Argimon S."/>
            <person name="Zhang W."/>
            <person name="Yang X."/>
            <person name="Jeffery I.B."/>
            <person name="Cooney J.C."/>
            <person name="Kagawa T.F."/>
            <person name="Liu W."/>
            <person name="Song Y."/>
            <person name="Salvetti E."/>
            <person name="Wrobel A."/>
            <person name="Rasinkangas P."/>
            <person name="Parkhill J."/>
            <person name="Rea M.C."/>
            <person name="O'Sullivan O."/>
            <person name="Ritari J."/>
            <person name="Douillard F.P."/>
            <person name="Paul Ross R."/>
            <person name="Yang R."/>
            <person name="Briner A.E."/>
            <person name="Felis G.E."/>
            <person name="de Vos W.M."/>
            <person name="Barrangou R."/>
            <person name="Klaenhammer T.R."/>
            <person name="Caufield P.W."/>
            <person name="Cui Y."/>
            <person name="Zhang H."/>
            <person name="O'Toole P.W."/>
        </authorList>
    </citation>
    <scope>NUCLEOTIDE SEQUENCE [LARGE SCALE GENOMIC DNA]</scope>
    <source>
        <strain evidence="1 2">DSM 15833</strain>
    </source>
</reference>
<gene>
    <name evidence="1" type="ORF">FC36_GL000868</name>
</gene>
<evidence type="ECO:0000313" key="1">
    <source>
        <dbReference type="EMBL" id="KRL79215.1"/>
    </source>
</evidence>
<comment type="caution">
    <text evidence="1">The sequence shown here is derived from an EMBL/GenBank/DDBJ whole genome shotgun (WGS) entry which is preliminary data.</text>
</comment>